<feature type="region of interest" description="Disordered" evidence="1">
    <location>
        <begin position="295"/>
        <end position="375"/>
    </location>
</feature>
<protein>
    <submittedName>
        <fullName evidence="4">GLIPR1-like protein 2</fullName>
    </submittedName>
</protein>
<dbReference type="AlphaFoldDB" id="A0A340WJD9"/>
<feature type="compositionally biased region" description="Acidic residues" evidence="1">
    <location>
        <begin position="306"/>
        <end position="315"/>
    </location>
</feature>
<dbReference type="InParanoid" id="A0A340WJD9"/>
<dbReference type="KEGG" id="lve:103090625"/>
<dbReference type="SMART" id="SM00198">
    <property type="entry name" value="SCP"/>
    <property type="match status" value="1"/>
</dbReference>
<evidence type="ECO:0000256" key="1">
    <source>
        <dbReference type="SAM" id="MobiDB-lite"/>
    </source>
</evidence>
<organism evidence="3 4">
    <name type="scientific">Lipotes vexillifer</name>
    <name type="common">Yangtze river dolphin</name>
    <dbReference type="NCBI Taxonomy" id="118797"/>
    <lineage>
        <taxon>Eukaryota</taxon>
        <taxon>Metazoa</taxon>
        <taxon>Chordata</taxon>
        <taxon>Craniata</taxon>
        <taxon>Vertebrata</taxon>
        <taxon>Euteleostomi</taxon>
        <taxon>Mammalia</taxon>
        <taxon>Eutheria</taxon>
        <taxon>Laurasiatheria</taxon>
        <taxon>Artiodactyla</taxon>
        <taxon>Whippomorpha</taxon>
        <taxon>Cetacea</taxon>
        <taxon>Odontoceti</taxon>
        <taxon>Lipotidae</taxon>
        <taxon>Lipotes</taxon>
    </lineage>
</organism>
<dbReference type="RefSeq" id="XP_007448841.1">
    <property type="nucleotide sequence ID" value="XM_007448779.1"/>
</dbReference>
<name>A0A340WJD9_LIPVE</name>
<keyword evidence="3" id="KW-1185">Reference proteome</keyword>
<accession>A0A340WJD9</accession>
<reference evidence="4" key="1">
    <citation type="submission" date="2025-08" db="UniProtKB">
        <authorList>
            <consortium name="RefSeq"/>
        </authorList>
    </citation>
    <scope>IDENTIFICATION</scope>
</reference>
<dbReference type="InterPro" id="IPR001283">
    <property type="entry name" value="CRISP-related"/>
</dbReference>
<dbReference type="PRINTS" id="PR00837">
    <property type="entry name" value="V5TPXLIKE"/>
</dbReference>
<dbReference type="Pfam" id="PF00188">
    <property type="entry name" value="CAP"/>
    <property type="match status" value="1"/>
</dbReference>
<dbReference type="PANTHER" id="PTHR10334">
    <property type="entry name" value="CYSTEINE-RICH SECRETORY PROTEIN-RELATED"/>
    <property type="match status" value="1"/>
</dbReference>
<sequence>METPRRFAREWCAQRPPLTLMVVWKVWLCEFWLLLLGSCLNAHFLPHEEDVTFINEYVNLHNELRGSVIPRGANLRFMTWDVALSRTARAWGKKCVFERNIHLEELKMAHPRFNGIGENMWVGPENEFTASIAIRSWFAQRKKYNFEKNSCSDNCSNYLQLVWDKSYKVGCAVTPCSRIGHIKHAALFICNYAPGGSLSRSPYQRGLMCSRCSSYDRCTDFLCSNADRDQAIYYRFWYPRWEVPRPIVCDPLCMLILFLRMLCFSLSAAIVLIIQSHFPNILLEEEIVFIPGVTGPAKEEEKVEKEEEEEEEEEGGQDRSVLEKKEGEGEEGEEEEEDRKKEEEEEEKVGEEVKGLGDGPLTTAGPSHGVWFGDPDRHLRQVLLGG</sequence>
<evidence type="ECO:0000313" key="4">
    <source>
        <dbReference type="RefSeq" id="XP_007448841.1"/>
    </source>
</evidence>
<proteinExistence type="predicted"/>
<dbReference type="GeneID" id="103090625"/>
<dbReference type="CTD" id="144321"/>
<evidence type="ECO:0000259" key="2">
    <source>
        <dbReference type="SMART" id="SM00198"/>
    </source>
</evidence>
<dbReference type="Proteomes" id="UP000265300">
    <property type="component" value="Unplaced"/>
</dbReference>
<gene>
    <name evidence="4" type="primary">GLIPR1L2</name>
</gene>
<feature type="compositionally biased region" description="Basic and acidic residues" evidence="1">
    <location>
        <begin position="316"/>
        <end position="327"/>
    </location>
</feature>
<dbReference type="STRING" id="118797.A0A340WJD9"/>
<dbReference type="Gene3D" id="3.40.33.10">
    <property type="entry name" value="CAP"/>
    <property type="match status" value="1"/>
</dbReference>
<dbReference type="FunCoup" id="A0A340WJD9">
    <property type="interactions" value="24"/>
</dbReference>
<dbReference type="InterPro" id="IPR014044">
    <property type="entry name" value="CAP_dom"/>
</dbReference>
<feature type="domain" description="SCP" evidence="2">
    <location>
        <begin position="52"/>
        <end position="200"/>
    </location>
</feature>
<dbReference type="InterPro" id="IPR035940">
    <property type="entry name" value="CAP_sf"/>
</dbReference>
<dbReference type="SUPFAM" id="SSF55797">
    <property type="entry name" value="PR-1-like"/>
    <property type="match status" value="1"/>
</dbReference>
<dbReference type="FunFam" id="3.40.33.10:FF:000017">
    <property type="entry name" value="GLIPR1 like 2"/>
    <property type="match status" value="1"/>
</dbReference>
<feature type="compositionally biased region" description="Acidic residues" evidence="1">
    <location>
        <begin position="328"/>
        <end position="349"/>
    </location>
</feature>
<evidence type="ECO:0000313" key="3">
    <source>
        <dbReference type="Proteomes" id="UP000265300"/>
    </source>
</evidence>
<dbReference type="OrthoDB" id="43654at2759"/>